<accession>A0A5B2XD49</accession>
<dbReference type="RefSeq" id="WP_149850959.1">
    <property type="nucleotide sequence ID" value="NZ_VUOB01000033.1"/>
</dbReference>
<evidence type="ECO:0000313" key="1">
    <source>
        <dbReference type="EMBL" id="KAA2260909.1"/>
    </source>
</evidence>
<sequence length="278" mass="29697">MGVREIPSWRARLTRTRTTEDRLRALRSRWRTASIAAGWLFPSDWALTEVDAVCEAAITGGDLAKPLARLGRARADSGASLEETLRDLAAFHAVWSNPSFSTGMVSPNIDAMPASLLKVIALGWADAPGTPPAGCTSEDGLTGLVTPCYLRTRLAEVYREAEAAGREPGTDHVLVFVALDLSKAVGWSRLVAMALVADALRAVFAGGETLASVGPSVVAVLGRRDGLAESLANVRWLVKDKLAVDPNVQPTGPARIWLERLPDTHQAACDLLVRVGRS</sequence>
<reference evidence="1 2" key="1">
    <citation type="submission" date="2019-09" db="EMBL/GenBank/DDBJ databases">
        <title>Goodfellowia gen. nov., a new genus of the Pseudonocardineae related to Actinoalloteichus, containing Goodfellowia coeruleoviolacea gen. nov., comb. nov. gen. nov., comb. nov.</title>
        <authorList>
            <person name="Labeda D."/>
        </authorList>
    </citation>
    <scope>NUCLEOTIDE SEQUENCE [LARGE SCALE GENOMIC DNA]</scope>
    <source>
        <strain evidence="1 2">AN110305</strain>
    </source>
</reference>
<reference evidence="1 2" key="2">
    <citation type="submission" date="2019-09" db="EMBL/GenBank/DDBJ databases">
        <authorList>
            <person name="Jin C."/>
        </authorList>
    </citation>
    <scope>NUCLEOTIDE SEQUENCE [LARGE SCALE GENOMIC DNA]</scope>
    <source>
        <strain evidence="1 2">AN110305</strain>
    </source>
</reference>
<dbReference type="AlphaFoldDB" id="A0A5B2XD49"/>
<proteinExistence type="predicted"/>
<dbReference type="EMBL" id="VUOB01000033">
    <property type="protein sequence ID" value="KAA2260909.1"/>
    <property type="molecule type" value="Genomic_DNA"/>
</dbReference>
<evidence type="ECO:0000313" key="2">
    <source>
        <dbReference type="Proteomes" id="UP000323454"/>
    </source>
</evidence>
<dbReference type="Proteomes" id="UP000323454">
    <property type="component" value="Unassembled WGS sequence"/>
</dbReference>
<keyword evidence="2" id="KW-1185">Reference proteome</keyword>
<gene>
    <name evidence="1" type="ORF">F0L68_19050</name>
</gene>
<organism evidence="1 2">
    <name type="scientific">Solihabitans fulvus</name>
    <dbReference type="NCBI Taxonomy" id="1892852"/>
    <lineage>
        <taxon>Bacteria</taxon>
        <taxon>Bacillati</taxon>
        <taxon>Actinomycetota</taxon>
        <taxon>Actinomycetes</taxon>
        <taxon>Pseudonocardiales</taxon>
        <taxon>Pseudonocardiaceae</taxon>
        <taxon>Solihabitans</taxon>
    </lineage>
</organism>
<comment type="caution">
    <text evidence="1">The sequence shown here is derived from an EMBL/GenBank/DDBJ whole genome shotgun (WGS) entry which is preliminary data.</text>
</comment>
<protein>
    <submittedName>
        <fullName evidence="1">GGDEF domain-containing protein</fullName>
    </submittedName>
</protein>
<name>A0A5B2XD49_9PSEU</name>
<dbReference type="OrthoDB" id="4936366at2"/>